<evidence type="ECO:0000256" key="25">
    <source>
        <dbReference type="ARBA" id="ARBA00022833"/>
    </source>
</evidence>
<keyword evidence="11" id="KW-1113">Inhibition of host RLR pathway by virus</keyword>
<keyword evidence="21" id="KW-0677">Repeat</keyword>
<dbReference type="GO" id="GO:0039654">
    <property type="term" value="P:fusion of virus membrane with host endosome membrane"/>
    <property type="evidence" value="ECO:0007669"/>
    <property type="project" value="UniProtKB-KW"/>
</dbReference>
<evidence type="ECO:0000259" key="42">
    <source>
        <dbReference type="Pfam" id="PF20682"/>
    </source>
</evidence>
<evidence type="ECO:0000256" key="36">
    <source>
        <dbReference type="ARBA" id="ARBA00031199"/>
    </source>
</evidence>
<evidence type="ECO:0000259" key="40">
    <source>
        <dbReference type="Pfam" id="PF10538"/>
    </source>
</evidence>
<dbReference type="InterPro" id="IPR048791">
    <property type="entry name" value="Gc_C_bunya"/>
</dbReference>
<keyword evidence="31" id="KW-1015">Disulfide bond</keyword>
<dbReference type="GO" id="GO:0044178">
    <property type="term" value="C:host cell Golgi membrane"/>
    <property type="evidence" value="ECO:0007669"/>
    <property type="project" value="UniProtKB-SubCell"/>
</dbReference>
<keyword evidence="34" id="KW-0899">Viral immunoevasion</keyword>
<sequence>MNHWCNGIGIITSLFLIMGLQARGVYELYLECPHAITFGESTLHGTVLLPPLPLHMAGTLEVESSCSMDVHNSLTTATTYTQLNWAKKPEHTGSASSTSFNVQSTQITLKGTCILGHKILEQAYKLRKSIVCYDLICNLTSCKIELHYLSPVHACTLMKTCLVAVGPYRVQIIFRKTFCSTGIIVEGRCFRPDRTIAGNTKYGLFEIVTLTVQCFLIAKEDERLKVMEEFEKQYPNGCQTGSNQHKFQGYYICIIGGSSDIIRVPNENDPRAMQIFNAMFYSPYGEDHDSNGEDISALRLAGPAEAKVPNTESVANFHGIAFSGSAMYSSLSVFTISKEPKYVFSPGIIPNVNQSTCDKKALPLLWSGLTKIPGIFEPINRCNVFCVLSGPGASCEAFAEGGIYNLTSPTCLVSRYNAFRSTEQQVTFVCQRVDMDIVVYCNGYKKVILTKTLIIGQCIYTITSVFSIFSGIAHSIAVELCVPGFHGWATVTLVVTFCFGWLLIPALTWFIIVTLKFLTVLFYNQSEQSKFKALLRRIKEEYERTKGSMVCEICKLECETQKELKAHRTSCPNEQCPYCFVHCEPVESAFQAHYSVCKVTHRFSDELKSIVQKDANNNTIYRNLSLFRYKSRCYIFTVWLFLLLIESLFWAASAQPEPLKTTWSDNAHGIGKVSMKNDLELDFSLTSNSKYTYQRDLINPHEPTQGASFHLEIFQQVVVADVQFLGHWYDGRLNIKTSFHCYGECKKYTYPWQTAYCKHEFDYQYENGWACNPPDCPGVGTGCTACGLYVDKLKAVGTAYRIINLKYVRKICIQLNEEHICRDVESNDCFVTNTFKICIIGTVSKFLQGDTIVFLGPLEGGGLVLKQWCTTNCQFGDPGDIMRLTGTGFICPEYTGQFRKKCAFAHTPICEYHGNMVSGYKKLKATIDSFQSFNTSNIHYTNNRMEWSDPDGLLRDHINVMVSRDLDFVDLSQNPCKISLSTTSIEGAWGSGVGFTLKCTVSLTECSKFITTVKACDSAICYGASSCVLTRGQNTVYVTGKGGHSGSRFKCCHKDKCADDGLLGNAPHLDRVNGIDTEEDNHIFDDGSPSCGISCWFVKTGEWLKGLFHGNWLVIVALLVLLLISLVGMSFLCPVKKIKRI</sequence>
<reference evidence="43 44" key="1">
    <citation type="journal article" date="2009" name="Virology">
        <title>Host switch during evolution of a genetically distinct hantavirus in the American shrew mole (Neurotrichus gibbsii).</title>
        <authorList>
            <person name="Kang H.J."/>
            <person name="Bennett S.N."/>
            <person name="Dizney L."/>
            <person name="Sumibcay L."/>
            <person name="Arai S."/>
            <person name="Ruedas L.A."/>
            <person name="Song J.W."/>
            <person name="Yanagihara R."/>
        </authorList>
    </citation>
    <scope>NUCLEOTIDE SEQUENCE [LARGE SCALE GENOMIC DNA]</scope>
    <source>
        <strain evidence="43 44">Ng1453</strain>
    </source>
</reference>
<feature type="transmembrane region" description="Helical" evidence="37">
    <location>
        <begin position="633"/>
        <end position="652"/>
    </location>
</feature>
<keyword evidence="27" id="KW-1043">Host membrane</keyword>
<keyword evidence="35" id="KW-1160">Virus entry into host cell</keyword>
<evidence type="ECO:0000313" key="43">
    <source>
        <dbReference type="EMBL" id="ACT68338.1"/>
    </source>
</evidence>
<dbReference type="GO" id="GO:0033650">
    <property type="term" value="C:host cell mitochondrion"/>
    <property type="evidence" value="ECO:0007669"/>
    <property type="project" value="UniProtKB-SubCell"/>
</dbReference>
<dbReference type="GO" id="GO:0044167">
    <property type="term" value="C:host cell endoplasmic reticulum membrane"/>
    <property type="evidence" value="ECO:0007669"/>
    <property type="project" value="UniProtKB-SubCell"/>
</dbReference>
<evidence type="ECO:0000256" key="8">
    <source>
        <dbReference type="ARBA" id="ARBA00004482"/>
    </source>
</evidence>
<feature type="domain" description="Hantavirus glycoprotein Gn head" evidence="39">
    <location>
        <begin position="30"/>
        <end position="377"/>
    </location>
</feature>
<evidence type="ECO:0000256" key="10">
    <source>
        <dbReference type="ARBA" id="ARBA00015294"/>
    </source>
</evidence>
<evidence type="ECO:0000256" key="30">
    <source>
        <dbReference type="ARBA" id="ARBA00023147"/>
    </source>
</evidence>
<evidence type="ECO:0000256" key="16">
    <source>
        <dbReference type="ARBA" id="ARBA00022632"/>
    </source>
</evidence>
<evidence type="ECO:0000256" key="21">
    <source>
        <dbReference type="ARBA" id="ARBA00022737"/>
    </source>
</evidence>
<evidence type="ECO:0000256" key="7">
    <source>
        <dbReference type="ARBA" id="ARBA00004426"/>
    </source>
</evidence>
<dbReference type="GO" id="GO:0019062">
    <property type="term" value="P:virion attachment to host cell"/>
    <property type="evidence" value="ECO:0007669"/>
    <property type="project" value="UniProtKB-KW"/>
</dbReference>
<dbReference type="GeneID" id="40525344"/>
<evidence type="ECO:0000259" key="39">
    <source>
        <dbReference type="Pfam" id="PF01567"/>
    </source>
</evidence>
<proteinExistence type="inferred from homology"/>
<keyword evidence="12" id="KW-1168">Fusion of virus membrane with host membrane</keyword>
<keyword evidence="14" id="KW-0945">Host-virus interaction</keyword>
<evidence type="ECO:0000256" key="19">
    <source>
        <dbReference type="ARBA" id="ARBA00022723"/>
    </source>
</evidence>
<dbReference type="InterPro" id="IPR012316">
    <property type="entry name" value="ITAM_motif_hantavir-typ"/>
</dbReference>
<evidence type="ECO:0000256" key="18">
    <source>
        <dbReference type="ARBA" id="ARBA00022692"/>
    </source>
</evidence>
<evidence type="ECO:0000256" key="1">
    <source>
        <dbReference type="ARBA" id="ARBA00004153"/>
    </source>
</evidence>
<feature type="transmembrane region" description="Helical" evidence="37">
    <location>
        <begin position="1112"/>
        <end position="1135"/>
    </location>
</feature>
<dbReference type="Pfam" id="PF20682">
    <property type="entry name" value="Hanta_Gc_C"/>
    <property type="match status" value="1"/>
</dbReference>
<evidence type="ECO:0000256" key="2">
    <source>
        <dbReference type="ARBA" id="ARBA00004181"/>
    </source>
</evidence>
<keyword evidence="32" id="KW-0325">Glycoprotein</keyword>
<comment type="similarity">
    <text evidence="9">Belongs to the hantavirus envelope glycoprotein family.</text>
</comment>
<evidence type="ECO:0000256" key="6">
    <source>
        <dbReference type="ARBA" id="ARBA00004385"/>
    </source>
</evidence>
<feature type="transmembrane region" description="Helical" evidence="37">
    <location>
        <begin position="499"/>
        <end position="523"/>
    </location>
</feature>
<keyword evidence="30" id="KW-1045">Host mitochondrion</keyword>
<protein>
    <recommendedName>
        <fullName evidence="10">Envelopment polyprotein</fullName>
    </recommendedName>
    <alternativeName>
        <fullName evidence="36">M polyprotein</fullName>
    </alternativeName>
</protein>
<evidence type="ECO:0000256" key="15">
    <source>
        <dbReference type="ARBA" id="ARBA00022595"/>
    </source>
</evidence>
<evidence type="ECO:0000256" key="31">
    <source>
        <dbReference type="ARBA" id="ARBA00023157"/>
    </source>
</evidence>
<evidence type="ECO:0000256" key="13">
    <source>
        <dbReference type="ARBA" id="ARBA00022510"/>
    </source>
</evidence>
<organism evidence="43 44">
    <name type="scientific">Oxbow virus</name>
    <dbReference type="NCBI Taxonomy" id="660954"/>
    <lineage>
        <taxon>Viruses</taxon>
        <taxon>Riboviria</taxon>
        <taxon>Orthornavirae</taxon>
        <taxon>Negarnaviricota</taxon>
        <taxon>Polyploviricotina</taxon>
        <taxon>Bunyaviricetes</taxon>
        <taxon>Elliovirales</taxon>
        <taxon>Hantaviridae</taxon>
        <taxon>Mammantavirinae</taxon>
        <taxon>Orthohantavirus</taxon>
        <taxon>Orthohantavirus sp. 'oxbowense'</taxon>
    </lineage>
</organism>
<feature type="domain" description="ITAM" evidence="40">
    <location>
        <begin position="622"/>
        <end position="650"/>
    </location>
</feature>
<comment type="subcellular location">
    <subcellularLocation>
        <location evidence="4">Host Golgi apparatus membrane</location>
        <topology evidence="4">Multi-pass membrane protein</topology>
    </subcellularLocation>
    <subcellularLocation>
        <location evidence="3">Host Golgi apparatus membrane</location>
        <topology evidence="3">Single-pass type I membrane protein</topology>
    </subcellularLocation>
    <subcellularLocation>
        <location evidence="7">Host cell surface</location>
    </subcellularLocation>
    <subcellularLocation>
        <location evidence="1">Host endoplasmic reticulum membrane</location>
        <topology evidence="1">Multi-pass membrane protein</topology>
    </subcellularLocation>
    <subcellularLocation>
        <location evidence="8">Host endoplasmic reticulum membrane</location>
        <topology evidence="8">Single-pass type I membrane protein</topology>
    </subcellularLocation>
    <subcellularLocation>
        <location evidence="2">Host mitochondrion</location>
    </subcellularLocation>
    <subcellularLocation>
        <location evidence="6">Virion membrane</location>
        <topology evidence="6">Multi-pass membrane protein</topology>
    </subcellularLocation>
    <subcellularLocation>
        <location evidence="5">Virion membrane</location>
        <topology evidence="5">Single-pass membrane protein</topology>
    </subcellularLocation>
</comment>
<evidence type="ECO:0000256" key="12">
    <source>
        <dbReference type="ARBA" id="ARBA00022506"/>
    </source>
</evidence>
<keyword evidence="22" id="KW-0863">Zinc-finger</keyword>
<dbReference type="GO" id="GO:0039527">
    <property type="term" value="P:symbiont-mediated suppression of host TRAF-mediated signal transduction"/>
    <property type="evidence" value="ECO:0007669"/>
    <property type="project" value="UniProtKB-KW"/>
</dbReference>
<dbReference type="GO" id="GO:0008270">
    <property type="term" value="F:zinc ion binding"/>
    <property type="evidence" value="ECO:0007669"/>
    <property type="project" value="UniProtKB-KW"/>
</dbReference>
<keyword evidence="15" id="KW-1162">Viral penetration into host cytoplasm</keyword>
<evidence type="ECO:0000256" key="28">
    <source>
        <dbReference type="ARBA" id="ARBA00022989"/>
    </source>
</evidence>
<keyword evidence="13" id="KW-1170">Fusion of virus membrane with host endosomal membrane</keyword>
<evidence type="ECO:0000256" key="3">
    <source>
        <dbReference type="ARBA" id="ARBA00004244"/>
    </source>
</evidence>
<evidence type="ECO:0000256" key="9">
    <source>
        <dbReference type="ARBA" id="ARBA00005839"/>
    </source>
</evidence>
<keyword evidence="24" id="KW-1040">Host Golgi apparatus</keyword>
<keyword evidence="18 37" id="KW-0812">Transmembrane</keyword>
<evidence type="ECO:0000256" key="32">
    <source>
        <dbReference type="ARBA" id="ARBA00023180"/>
    </source>
</evidence>
<dbReference type="GO" id="GO:0044228">
    <property type="term" value="C:host cell surface"/>
    <property type="evidence" value="ECO:0007669"/>
    <property type="project" value="UniProtKB-SubCell"/>
</dbReference>
<dbReference type="GO" id="GO:0055036">
    <property type="term" value="C:virion membrane"/>
    <property type="evidence" value="ECO:0007669"/>
    <property type="project" value="UniProtKB-SubCell"/>
</dbReference>
<keyword evidence="28 37" id="KW-1133">Transmembrane helix</keyword>
<feature type="domain" description="Hantavirus glycoprotein Gc N-terminal" evidence="38">
    <location>
        <begin position="658"/>
        <end position="975"/>
    </location>
</feature>
<evidence type="ECO:0000256" key="11">
    <source>
        <dbReference type="ARBA" id="ARBA00022482"/>
    </source>
</evidence>
<accession>C7AGW1</accession>
<dbReference type="Pfam" id="PF20679">
    <property type="entry name" value="Hanta_Gn-B"/>
    <property type="match status" value="1"/>
</dbReference>
<evidence type="ECO:0000256" key="17">
    <source>
        <dbReference type="ARBA" id="ARBA00022647"/>
    </source>
</evidence>
<keyword evidence="19" id="KW-0479">Metal-binding</keyword>
<evidence type="ECO:0000256" key="14">
    <source>
        <dbReference type="ARBA" id="ARBA00022581"/>
    </source>
</evidence>
<feature type="domain" description="Glycoprotein Gc C-terminal bunyavirales" evidence="42">
    <location>
        <begin position="977"/>
        <end position="1139"/>
    </location>
</feature>
<keyword evidence="29 37" id="KW-0472">Membrane</keyword>
<dbReference type="Gene3D" id="1.10.8.1320">
    <property type="match status" value="1"/>
</dbReference>
<keyword evidence="20" id="KW-0732">Signal</keyword>
<evidence type="ECO:0000313" key="44">
    <source>
        <dbReference type="Proteomes" id="UP000232711"/>
    </source>
</evidence>
<evidence type="ECO:0000256" key="27">
    <source>
        <dbReference type="ARBA" id="ARBA00022870"/>
    </source>
</evidence>
<dbReference type="Pfam" id="PF10538">
    <property type="entry name" value="ITAM_Cys-rich"/>
    <property type="match status" value="1"/>
</dbReference>
<keyword evidence="17" id="KW-1110">Inhibition of host TRAFs by virus</keyword>
<keyword evidence="33" id="KW-1038">Host endoplasmic reticulum</keyword>
<evidence type="ECO:0000256" key="35">
    <source>
        <dbReference type="ARBA" id="ARBA00023296"/>
    </source>
</evidence>
<dbReference type="RefSeq" id="YP_009665161.1">
    <property type="nucleotide sequence ID" value="NC_043176.1"/>
</dbReference>
<keyword evidence="23" id="KW-1161">Viral attachment to host cell</keyword>
<dbReference type="Pfam" id="PF01561">
    <property type="entry name" value="Hanta_Gc_N"/>
    <property type="match status" value="1"/>
</dbReference>
<dbReference type="GO" id="GO:0007165">
    <property type="term" value="P:signal transduction"/>
    <property type="evidence" value="ECO:0007669"/>
    <property type="project" value="InterPro"/>
</dbReference>
<dbReference type="GO" id="GO:0052170">
    <property type="term" value="P:symbiont-mediated suppression of host innate immune response"/>
    <property type="evidence" value="ECO:0007669"/>
    <property type="project" value="UniProtKB-KW"/>
</dbReference>
<keyword evidence="16" id="KW-1090">Inhibition of host innate immune response by virus</keyword>
<evidence type="ECO:0000259" key="38">
    <source>
        <dbReference type="Pfam" id="PF01561"/>
    </source>
</evidence>
<name>C7AGW1_9VIRU</name>
<dbReference type="GO" id="GO:0046718">
    <property type="term" value="P:symbiont entry into host cell"/>
    <property type="evidence" value="ECO:0007669"/>
    <property type="project" value="UniProtKB-KW"/>
</dbReference>
<evidence type="ECO:0000256" key="23">
    <source>
        <dbReference type="ARBA" id="ARBA00022804"/>
    </source>
</evidence>
<dbReference type="InterPro" id="IPR002534">
    <property type="entry name" value="Hanta_Gn-H"/>
</dbReference>
<evidence type="ECO:0000256" key="34">
    <source>
        <dbReference type="ARBA" id="ARBA00023280"/>
    </source>
</evidence>
<dbReference type="EMBL" id="FJ539167">
    <property type="protein sequence ID" value="ACT68338.1"/>
    <property type="molecule type" value="Viral_cRNA"/>
</dbReference>
<evidence type="ECO:0000256" key="22">
    <source>
        <dbReference type="ARBA" id="ARBA00022771"/>
    </source>
</evidence>
<dbReference type="KEGG" id="vg:40525344"/>
<evidence type="ECO:0000256" key="33">
    <source>
        <dbReference type="ARBA" id="ARBA00023184"/>
    </source>
</evidence>
<keyword evidence="26" id="KW-0946">Virion</keyword>
<evidence type="ECO:0000259" key="41">
    <source>
        <dbReference type="Pfam" id="PF20679"/>
    </source>
</evidence>
<evidence type="ECO:0000256" key="26">
    <source>
        <dbReference type="ARBA" id="ARBA00022844"/>
    </source>
</evidence>
<evidence type="ECO:0000256" key="20">
    <source>
        <dbReference type="ARBA" id="ARBA00022729"/>
    </source>
</evidence>
<dbReference type="Proteomes" id="UP000232711">
    <property type="component" value="Genome"/>
</dbReference>
<dbReference type="InterPro" id="IPR002532">
    <property type="entry name" value="Hanta_Gc_N"/>
</dbReference>
<dbReference type="InterPro" id="IPR048790">
    <property type="entry name" value="Gn-B_hanta"/>
</dbReference>
<dbReference type="Pfam" id="PF01567">
    <property type="entry name" value="Hanta_Gn-H"/>
    <property type="match status" value="1"/>
</dbReference>
<evidence type="ECO:0000256" key="4">
    <source>
        <dbReference type="ARBA" id="ARBA00004252"/>
    </source>
</evidence>
<evidence type="ECO:0000256" key="29">
    <source>
        <dbReference type="ARBA" id="ARBA00023136"/>
    </source>
</evidence>
<evidence type="ECO:0000256" key="37">
    <source>
        <dbReference type="SAM" id="Phobius"/>
    </source>
</evidence>
<keyword evidence="25" id="KW-0862">Zinc</keyword>
<evidence type="ECO:0000256" key="5">
    <source>
        <dbReference type="ARBA" id="ARBA00004381"/>
    </source>
</evidence>
<feature type="domain" description="Glycoprotein Gn base hantavirus" evidence="41">
    <location>
        <begin position="385"/>
        <end position="486"/>
    </location>
</feature>
<evidence type="ECO:0000256" key="24">
    <source>
        <dbReference type="ARBA" id="ARBA00022812"/>
    </source>
</evidence>